<dbReference type="NCBIfam" id="NF045973">
    <property type="entry name" value="conju_CD1115"/>
    <property type="match status" value="1"/>
</dbReference>
<dbReference type="EMBL" id="NIHM01000026">
    <property type="protein sequence ID" value="PLT52721.1"/>
    <property type="molecule type" value="Genomic_DNA"/>
</dbReference>
<dbReference type="Gene3D" id="3.40.50.300">
    <property type="entry name" value="P-loop containing nucleotide triphosphate hydrolases"/>
    <property type="match status" value="1"/>
</dbReference>
<dbReference type="InterPro" id="IPR027417">
    <property type="entry name" value="P-loop_NTPase"/>
</dbReference>
<dbReference type="SUPFAM" id="SSF52540">
    <property type="entry name" value="P-loop containing nucleoside triphosphate hydrolases"/>
    <property type="match status" value="1"/>
</dbReference>
<evidence type="ECO:0000256" key="5">
    <source>
        <dbReference type="ARBA" id="ARBA00022989"/>
    </source>
</evidence>
<dbReference type="AlphaFoldDB" id="A0A2N5NES9"/>
<keyword evidence="6" id="KW-0472">Membrane</keyword>
<dbReference type="PANTHER" id="PTHR37937">
    <property type="entry name" value="CONJUGATIVE TRANSFER: DNA TRANSPORT"/>
    <property type="match status" value="1"/>
</dbReference>
<dbReference type="PANTHER" id="PTHR37937:SF1">
    <property type="entry name" value="CONJUGATIVE TRANSFER: DNA TRANSPORT"/>
    <property type="match status" value="1"/>
</dbReference>
<dbReference type="InterPro" id="IPR051539">
    <property type="entry name" value="T4SS-coupling_protein"/>
</dbReference>
<proteinExistence type="inferred from homology"/>
<evidence type="ECO:0000313" key="8">
    <source>
        <dbReference type="Proteomes" id="UP000234849"/>
    </source>
</evidence>
<keyword evidence="4" id="KW-0812">Transmembrane</keyword>
<reference evidence="7 8" key="1">
    <citation type="journal article" date="2017" name="Genome Med.">
        <title>A novel Ruminococcus gnavus clade enriched in inflammatory bowel disease patients.</title>
        <authorList>
            <person name="Hall A.B."/>
            <person name="Yassour M."/>
            <person name="Sauk J."/>
            <person name="Garner A."/>
            <person name="Jiang X."/>
            <person name="Arthur T."/>
            <person name="Lagoudas G.K."/>
            <person name="Vatanen T."/>
            <person name="Fornelos N."/>
            <person name="Wilson R."/>
            <person name="Bertha M."/>
            <person name="Cohen M."/>
            <person name="Garber J."/>
            <person name="Khalili H."/>
            <person name="Gevers D."/>
            <person name="Ananthakrishnan A.N."/>
            <person name="Kugathasan S."/>
            <person name="Lander E.S."/>
            <person name="Blainey P."/>
            <person name="Vlamakis H."/>
            <person name="Xavier R.J."/>
            <person name="Huttenhower C."/>
        </authorList>
    </citation>
    <scope>NUCLEOTIDE SEQUENCE [LARGE SCALE GENOMIC DNA]</scope>
    <source>
        <strain evidence="7 8">RJX1118</strain>
    </source>
</reference>
<gene>
    <name evidence="7" type="ORF">CDL18_13905</name>
</gene>
<evidence type="ECO:0000256" key="3">
    <source>
        <dbReference type="ARBA" id="ARBA00022475"/>
    </source>
</evidence>
<evidence type="ECO:0000256" key="2">
    <source>
        <dbReference type="ARBA" id="ARBA00008806"/>
    </source>
</evidence>
<dbReference type="RefSeq" id="WP_101880210.1">
    <property type="nucleotide sequence ID" value="NZ_NIHM01000026.1"/>
</dbReference>
<evidence type="ECO:0000256" key="6">
    <source>
        <dbReference type="ARBA" id="ARBA00023136"/>
    </source>
</evidence>
<evidence type="ECO:0000313" key="7">
    <source>
        <dbReference type="EMBL" id="PLT52721.1"/>
    </source>
</evidence>
<evidence type="ECO:0000256" key="1">
    <source>
        <dbReference type="ARBA" id="ARBA00004651"/>
    </source>
</evidence>
<sequence>MKPELKKLLILNAPYLLFVYLFDKIGQAVRLSPGADLSGKVLSLADGFSAAFASPLPSLALMDLLIGIAGAVLIRLMVYFKGKNAKKYRKGIEYGSARWGNAEDIKPYTDPVFQNNVLLTQTERLTMNSRPKQPKYARNKNILVIGGSGSGKTRFFVKPNLMQMHSSYVVTDPKGTVLVECGKLLQRGGYRIKVLNTINFKKSMRYNPFAYLRSEKDILKLVNTLIANTKGDGEKAGEDFWVKSERLFYCALIGYIWYEAPEEEKNFTTLLEMINASEAREDDPEFQSPVDLMFERLEEKDPEHFAVRQYKKFLLSAGKTRSSILISCGARLAPFDIKELRDLMETDEMELDTIGDRKTALFVIISDTDDTFNFVVSILYTQLFNLLCDKADDEYGGRLPVHVRCLLDEFANIGQIPKFEKLIATIRSREISASIILQSQSQLKAIYKDNADTIVGNCDTTLFLGGKEKTTLKEMSEILGKETIDSFNTSENRGREVSHGLNYQKLGKQLMTEDEIAVMDGGKCILQLRGVRPFFSDKYDITKHPNYKYLSDYDKKNTFDMEKHLRRRPTLVKPDEPFDYYEISEADLQEDTDHE</sequence>
<dbReference type="InterPro" id="IPR003688">
    <property type="entry name" value="TraG/VirD4"/>
</dbReference>
<protein>
    <submittedName>
        <fullName evidence="7">Conjugal transfer protein TraG</fullName>
    </submittedName>
</protein>
<dbReference type="Proteomes" id="UP000234849">
    <property type="component" value="Unassembled WGS sequence"/>
</dbReference>
<dbReference type="CDD" id="cd01127">
    <property type="entry name" value="TrwB_TraG_TraD_VirD4"/>
    <property type="match status" value="1"/>
</dbReference>
<organism evidence="7 8">
    <name type="scientific">Mediterraneibacter gnavus</name>
    <name type="common">Ruminococcus gnavus</name>
    <dbReference type="NCBI Taxonomy" id="33038"/>
    <lineage>
        <taxon>Bacteria</taxon>
        <taxon>Bacillati</taxon>
        <taxon>Bacillota</taxon>
        <taxon>Clostridia</taxon>
        <taxon>Lachnospirales</taxon>
        <taxon>Lachnospiraceae</taxon>
        <taxon>Mediterraneibacter</taxon>
    </lineage>
</organism>
<dbReference type="Pfam" id="PF02534">
    <property type="entry name" value="T4SS-DNA_transf"/>
    <property type="match status" value="1"/>
</dbReference>
<keyword evidence="3" id="KW-1003">Cell membrane</keyword>
<comment type="subcellular location">
    <subcellularLocation>
        <location evidence="1">Cell membrane</location>
        <topology evidence="1">Multi-pass membrane protein</topology>
    </subcellularLocation>
</comment>
<comment type="caution">
    <text evidence="7">The sequence shown here is derived from an EMBL/GenBank/DDBJ whole genome shotgun (WGS) entry which is preliminary data.</text>
</comment>
<dbReference type="GO" id="GO:0005886">
    <property type="term" value="C:plasma membrane"/>
    <property type="evidence" value="ECO:0007669"/>
    <property type="project" value="UniProtKB-SubCell"/>
</dbReference>
<name>A0A2N5NES9_MEDGN</name>
<comment type="similarity">
    <text evidence="2">Belongs to the VirD4/TraG family.</text>
</comment>
<evidence type="ECO:0000256" key="4">
    <source>
        <dbReference type="ARBA" id="ARBA00022692"/>
    </source>
</evidence>
<accession>A0A2N5NES9</accession>
<keyword evidence="5" id="KW-1133">Transmembrane helix</keyword>